<evidence type="ECO:0000256" key="3">
    <source>
        <dbReference type="ARBA" id="ARBA00022552"/>
    </source>
</evidence>
<evidence type="ECO:0000313" key="9">
    <source>
        <dbReference type="EMBL" id="PGH17974.1"/>
    </source>
</evidence>
<proteinExistence type="inferred from homology"/>
<dbReference type="PANTHER" id="PTHR17039">
    <property type="entry name" value="U3 SMALL NUCLEOLAR RIBONUCLEOPROTEIN PROTEIN MPP10"/>
    <property type="match status" value="1"/>
</dbReference>
<feature type="region of interest" description="Disordered" evidence="8">
    <location>
        <begin position="231"/>
        <end position="375"/>
    </location>
</feature>
<feature type="compositionally biased region" description="Low complexity" evidence="8">
    <location>
        <begin position="127"/>
        <end position="139"/>
    </location>
</feature>
<feature type="compositionally biased region" description="Basic residues" evidence="8">
    <location>
        <begin position="54"/>
        <end position="68"/>
    </location>
</feature>
<evidence type="ECO:0000256" key="5">
    <source>
        <dbReference type="ARBA" id="ARBA00023274"/>
    </source>
</evidence>
<dbReference type="STRING" id="1447883.A0A2B7Y1M1"/>
<organism evidence="9 10">
    <name type="scientific">Polytolypa hystricis (strain UAMH7299)</name>
    <dbReference type="NCBI Taxonomy" id="1447883"/>
    <lineage>
        <taxon>Eukaryota</taxon>
        <taxon>Fungi</taxon>
        <taxon>Dikarya</taxon>
        <taxon>Ascomycota</taxon>
        <taxon>Pezizomycotina</taxon>
        <taxon>Eurotiomycetes</taxon>
        <taxon>Eurotiomycetidae</taxon>
        <taxon>Onygenales</taxon>
        <taxon>Onygenales incertae sedis</taxon>
        <taxon>Polytolypa</taxon>
    </lineage>
</organism>
<dbReference type="InterPro" id="IPR012173">
    <property type="entry name" value="Mpp10"/>
</dbReference>
<accession>A0A2B7Y1M1</accession>
<evidence type="ECO:0000256" key="4">
    <source>
        <dbReference type="ARBA" id="ARBA00023242"/>
    </source>
</evidence>
<sequence>MSFPDGFLVDDQFVGLLSTNPDSFLVPSLALHDKWVATAKAYLDPLALHINRVQSRHQRRENRKRKRSNGAQDRSSGILQLREVHTDGFTGRQVWEQANRVIKSSWEETTKDASLITEFAASLQVSETSSIGDGSSSPSAEQTSTRRVHWTEEDEFDGFGGELDGSVKSDDEMQSLEEEGEEEEDNSLVDISMANLKAAPARPKRTKAGSDGHGLDDGFFSLAEFNAQTSLFERKDTVDAKSDDESDEEDVDWGADPRNDMGGDFEMSDEDEFAIPDNADDGDDADDIKYADFFDPPFLPESAKSDKRPKHLDLETHETEPVSESELQRAISDVRRDLFEEDEMSDEESDGSSGNEDMSAPARAGGQSTHERRRAKIADEIRRLEAANVAGKSWTLAGEAKAIDRPVNSLIEEDLDFERIGKPVPVISNEVSDDIETLIKKRIVAKEFDEIIRRPRVIGGDAHEKREKFMVQDTKSDQSLAQLYESKHLQENDPGYVDQRSEKLKKEHDAIKQLWENIRSQLDTLSSWHHRPKAPEEGINVVTNVATISMEDARPTGGEGVSISGTLAPREIYAPGDDGKSRGEVILKSGAAISKEEMTREAKLRQRRREKERKKKRAALPGEGQKKQKSVEKQQVVSDLKKGQVKVIGAQGALTDIYGNKERDRSQKQQQAIKL</sequence>
<keyword evidence="4 7" id="KW-0539">Nucleus</keyword>
<dbReference type="OrthoDB" id="445326at2759"/>
<name>A0A2B7Y1M1_POLH7</name>
<reference evidence="9 10" key="1">
    <citation type="submission" date="2017-10" db="EMBL/GenBank/DDBJ databases">
        <title>Comparative genomics in systemic dimorphic fungi from Ajellomycetaceae.</title>
        <authorList>
            <person name="Munoz J.F."/>
            <person name="Mcewen J.G."/>
            <person name="Clay O.K."/>
            <person name="Cuomo C.A."/>
        </authorList>
    </citation>
    <scope>NUCLEOTIDE SEQUENCE [LARGE SCALE GENOMIC DNA]</scope>
    <source>
        <strain evidence="9 10">UAMH7299</strain>
    </source>
</reference>
<feature type="compositionally biased region" description="Acidic residues" evidence="8">
    <location>
        <begin position="339"/>
        <end position="350"/>
    </location>
</feature>
<keyword evidence="2 7" id="KW-0690">Ribosome biogenesis</keyword>
<evidence type="ECO:0000256" key="1">
    <source>
        <dbReference type="ARBA" id="ARBA00004604"/>
    </source>
</evidence>
<comment type="similarity">
    <text evidence="6 7">Belongs to the MPP10 family.</text>
</comment>
<keyword evidence="3 7" id="KW-0698">rRNA processing</keyword>
<dbReference type="GO" id="GO:0032040">
    <property type="term" value="C:small-subunit processome"/>
    <property type="evidence" value="ECO:0007669"/>
    <property type="project" value="TreeGrafter"/>
</dbReference>
<dbReference type="GO" id="GO:0034457">
    <property type="term" value="C:Mpp10 complex"/>
    <property type="evidence" value="ECO:0007669"/>
    <property type="project" value="UniProtKB-UniRule"/>
</dbReference>
<dbReference type="GO" id="GO:0006364">
    <property type="term" value="P:rRNA processing"/>
    <property type="evidence" value="ECO:0007669"/>
    <property type="project" value="UniProtKB-KW"/>
</dbReference>
<keyword evidence="10" id="KW-1185">Reference proteome</keyword>
<evidence type="ECO:0000256" key="6">
    <source>
        <dbReference type="ARBA" id="ARBA00029455"/>
    </source>
</evidence>
<dbReference type="Pfam" id="PF04006">
    <property type="entry name" value="Mpp10"/>
    <property type="match status" value="1"/>
</dbReference>
<evidence type="ECO:0000313" key="10">
    <source>
        <dbReference type="Proteomes" id="UP000224634"/>
    </source>
</evidence>
<protein>
    <recommendedName>
        <fullName evidence="7">U3 small nucleolar ribonucleoprotein protein MPP10</fullName>
    </recommendedName>
</protein>
<comment type="subcellular location">
    <subcellularLocation>
        <location evidence="1 7">Nucleus</location>
        <location evidence="1 7">Nucleolus</location>
    </subcellularLocation>
</comment>
<feature type="compositionally biased region" description="Basic and acidic residues" evidence="8">
    <location>
        <begin position="232"/>
        <end position="243"/>
    </location>
</feature>
<dbReference type="EMBL" id="PDNA01000060">
    <property type="protein sequence ID" value="PGH17974.1"/>
    <property type="molecule type" value="Genomic_DNA"/>
</dbReference>
<dbReference type="GO" id="GO:0005732">
    <property type="term" value="C:sno(s)RNA-containing ribonucleoprotein complex"/>
    <property type="evidence" value="ECO:0007669"/>
    <property type="project" value="UniProtKB-UniRule"/>
</dbReference>
<feature type="region of interest" description="Disordered" evidence="8">
    <location>
        <begin position="596"/>
        <end position="675"/>
    </location>
</feature>
<evidence type="ECO:0000256" key="7">
    <source>
        <dbReference type="PIRNR" id="PIRNR017300"/>
    </source>
</evidence>
<comment type="caution">
    <text evidence="9">The sequence shown here is derived from an EMBL/GenBank/DDBJ whole genome shotgun (WGS) entry which is preliminary data.</text>
</comment>
<feature type="compositionally biased region" description="Basic residues" evidence="8">
    <location>
        <begin position="605"/>
        <end position="618"/>
    </location>
</feature>
<dbReference type="Proteomes" id="UP000224634">
    <property type="component" value="Unassembled WGS sequence"/>
</dbReference>
<feature type="compositionally biased region" description="Acidic residues" evidence="8">
    <location>
        <begin position="266"/>
        <end position="286"/>
    </location>
</feature>
<feature type="region of interest" description="Disordered" evidence="8">
    <location>
        <begin position="54"/>
        <end position="78"/>
    </location>
</feature>
<feature type="compositionally biased region" description="Basic and acidic residues" evidence="8">
    <location>
        <begin position="303"/>
        <end position="320"/>
    </location>
</feature>
<evidence type="ECO:0000256" key="8">
    <source>
        <dbReference type="SAM" id="MobiDB-lite"/>
    </source>
</evidence>
<comment type="function">
    <text evidence="7">Involved in nucleolar processing of pre-18S ribosomal RNA.</text>
</comment>
<evidence type="ECO:0000256" key="2">
    <source>
        <dbReference type="ARBA" id="ARBA00022517"/>
    </source>
</evidence>
<feature type="region of interest" description="Disordered" evidence="8">
    <location>
        <begin position="127"/>
        <end position="211"/>
    </location>
</feature>
<feature type="compositionally biased region" description="Acidic residues" evidence="8">
    <location>
        <begin position="172"/>
        <end position="187"/>
    </location>
</feature>
<gene>
    <name evidence="9" type="ORF">AJ80_04595</name>
</gene>
<keyword evidence="5 7" id="KW-0687">Ribonucleoprotein</keyword>
<feature type="compositionally biased region" description="Acidic residues" evidence="8">
    <location>
        <begin position="244"/>
        <end position="253"/>
    </location>
</feature>
<dbReference type="AlphaFoldDB" id="A0A2B7Y1M1"/>
<dbReference type="PIRSF" id="PIRSF017300">
    <property type="entry name" value="snoRNP_Mpp10"/>
    <property type="match status" value="1"/>
</dbReference>
<dbReference type="PANTHER" id="PTHR17039:SF0">
    <property type="entry name" value="U3 SMALL NUCLEOLAR RIBONUCLEOPROTEIN PROTEIN MPP10"/>
    <property type="match status" value="1"/>
</dbReference>